<protein>
    <submittedName>
        <fullName evidence="1">Uncharacterized protein</fullName>
    </submittedName>
</protein>
<proteinExistence type="predicted"/>
<dbReference type="AlphaFoldDB" id="A0A6G1C1G2"/>
<accession>A0A6G1C1G2</accession>
<name>A0A6G1C1G2_9ORYZ</name>
<dbReference type="Proteomes" id="UP000479710">
    <property type="component" value="Unassembled WGS sequence"/>
</dbReference>
<comment type="caution">
    <text evidence="1">The sequence shown here is derived from an EMBL/GenBank/DDBJ whole genome shotgun (WGS) entry which is preliminary data.</text>
</comment>
<dbReference type="EMBL" id="SPHZ02000011">
    <property type="protein sequence ID" value="KAF0893851.1"/>
    <property type="molecule type" value="Genomic_DNA"/>
</dbReference>
<keyword evidence="2" id="KW-1185">Reference proteome</keyword>
<gene>
    <name evidence="1" type="ORF">E2562_030641</name>
</gene>
<evidence type="ECO:0000313" key="2">
    <source>
        <dbReference type="Proteomes" id="UP000479710"/>
    </source>
</evidence>
<sequence>MEVLASSPMVAEDAKARATAWNIAAGNGGNDRPALVGPWEMVAKALPATVKLKAVTAQQGAASSDERWLEAARHGGRWISCRGVN</sequence>
<reference evidence="1 2" key="1">
    <citation type="submission" date="2019-11" db="EMBL/GenBank/DDBJ databases">
        <title>Whole genome sequence of Oryza granulata.</title>
        <authorList>
            <person name="Li W."/>
        </authorList>
    </citation>
    <scope>NUCLEOTIDE SEQUENCE [LARGE SCALE GENOMIC DNA]</scope>
    <source>
        <strain evidence="2">cv. Menghai</strain>
        <tissue evidence="1">Leaf</tissue>
    </source>
</reference>
<organism evidence="1 2">
    <name type="scientific">Oryza meyeriana var. granulata</name>
    <dbReference type="NCBI Taxonomy" id="110450"/>
    <lineage>
        <taxon>Eukaryota</taxon>
        <taxon>Viridiplantae</taxon>
        <taxon>Streptophyta</taxon>
        <taxon>Embryophyta</taxon>
        <taxon>Tracheophyta</taxon>
        <taxon>Spermatophyta</taxon>
        <taxon>Magnoliopsida</taxon>
        <taxon>Liliopsida</taxon>
        <taxon>Poales</taxon>
        <taxon>Poaceae</taxon>
        <taxon>BOP clade</taxon>
        <taxon>Oryzoideae</taxon>
        <taxon>Oryzeae</taxon>
        <taxon>Oryzinae</taxon>
        <taxon>Oryza</taxon>
        <taxon>Oryza meyeriana</taxon>
    </lineage>
</organism>
<evidence type="ECO:0000313" key="1">
    <source>
        <dbReference type="EMBL" id="KAF0893851.1"/>
    </source>
</evidence>